<name>A0ACC3AJ87_9EURO</name>
<protein>
    <submittedName>
        <fullName evidence="1">Monooxygenase</fullName>
    </submittedName>
</protein>
<evidence type="ECO:0000313" key="1">
    <source>
        <dbReference type="EMBL" id="KAJ9663826.1"/>
    </source>
</evidence>
<proteinExistence type="predicted"/>
<keyword evidence="1" id="KW-0503">Monooxygenase</keyword>
<organism evidence="1 2">
    <name type="scientific">Neophaeococcomyces mojaviensis</name>
    <dbReference type="NCBI Taxonomy" id="3383035"/>
    <lineage>
        <taxon>Eukaryota</taxon>
        <taxon>Fungi</taxon>
        <taxon>Dikarya</taxon>
        <taxon>Ascomycota</taxon>
        <taxon>Pezizomycotina</taxon>
        <taxon>Eurotiomycetes</taxon>
        <taxon>Chaetothyriomycetidae</taxon>
        <taxon>Chaetothyriales</taxon>
        <taxon>Chaetothyriales incertae sedis</taxon>
        <taxon>Neophaeococcomyces</taxon>
    </lineage>
</organism>
<keyword evidence="2" id="KW-1185">Reference proteome</keyword>
<reference evidence="1" key="1">
    <citation type="submission" date="2022-10" db="EMBL/GenBank/DDBJ databases">
        <title>Culturing micro-colonial fungi from biological soil crusts in the Mojave desert and describing Neophaeococcomyces mojavensis, and introducing the new genera and species Taxawa tesnikishii.</title>
        <authorList>
            <person name="Kurbessoian T."/>
            <person name="Stajich J.E."/>
        </authorList>
    </citation>
    <scope>NUCLEOTIDE SEQUENCE</scope>
    <source>
        <strain evidence="1">JES_112</strain>
    </source>
</reference>
<gene>
    <name evidence="1" type="primary">FMO1</name>
    <name evidence="1" type="ORF">H2198_000586</name>
</gene>
<dbReference type="EMBL" id="JAPDRQ010000006">
    <property type="protein sequence ID" value="KAJ9663826.1"/>
    <property type="molecule type" value="Genomic_DNA"/>
</dbReference>
<accession>A0ACC3AJ87</accession>
<sequence length="601" mass="66506">MTGIQRIAIVGAGPTGVACAKYLSAEKAFQTIDVFEQRNNVGGIWNLSKPIRSRQISIPQTNPSYGSGTGHQVNGHHPQQQYPCHSGDYGEQKRDDNDGSLEFESPLYDYLETNIPKTMMAFSDAPFRANLPLYPGHADVLKYLEDYAAPVRHLVQFQTQVIGLQLDRNPNYTFDSLLSRQKWQVTTRNLVTSAVIQAQYDAVIIANGHYTVPHVPDIPGIAAWNEKYPNTIIHSKAYRRPEDFKDKRVLVIGNSASGLDIAAQLAADAQSPVYLASRSASQLAPSGGGPQWRKDVTEIEEFLIDEKHRRSVRSKDGQVIDNLDAIIFATGYFYSFPFISTSKSSSNSTSNAESPTRSATSTDSNSPSPTAAGSNVDLSAQQSPLAHLTTSGLRTHDVYKHFLHIEYPNLALPVLNLKIVPFPLSENQAAVIARLWSGRLDLPSQADMRQWEAEEEQRLLKAHRLRSAPNTASGDSVAVNSDAAAQDLKYEGGFHTLMYPEDAAQINTLYEWAASARRNDGLENDGQGKLGTRWDERQVWLRGQFPNLKAAFVAKGEARTNITSLEGLGEDWKDGFEKWKASKTVEEQQDLFTRAAVLGRT</sequence>
<evidence type="ECO:0000313" key="2">
    <source>
        <dbReference type="Proteomes" id="UP001172386"/>
    </source>
</evidence>
<dbReference type="Proteomes" id="UP001172386">
    <property type="component" value="Unassembled WGS sequence"/>
</dbReference>
<keyword evidence="1" id="KW-0560">Oxidoreductase</keyword>
<comment type="caution">
    <text evidence="1">The sequence shown here is derived from an EMBL/GenBank/DDBJ whole genome shotgun (WGS) entry which is preliminary data.</text>
</comment>